<sequence length="131" mass="14612">MVATDRVSAIFADARAVHADALRLLDAGDIRDAAEKAWCAAKRATDALILARTDEEPQISSDTARGLVRLATEDQVFRALRRRYHSRQSTLHGDCFYLGLCEPVDDTERRIRRTADYINDAERLAGYSSAT</sequence>
<dbReference type="Gene3D" id="1.20.120.330">
    <property type="entry name" value="Nucleotidyltransferases domain 2"/>
    <property type="match status" value="1"/>
</dbReference>
<dbReference type="AlphaFoldDB" id="A0AA35XG87"/>
<reference evidence="1" key="1">
    <citation type="submission" date="2023-03" db="EMBL/GenBank/DDBJ databases">
        <authorList>
            <person name="Steffen K."/>
            <person name="Cardenas P."/>
        </authorList>
    </citation>
    <scope>NUCLEOTIDE SEQUENCE</scope>
</reference>
<evidence type="ECO:0000313" key="2">
    <source>
        <dbReference type="Proteomes" id="UP001174909"/>
    </source>
</evidence>
<name>A0AA35XG87_GEOBA</name>
<gene>
    <name evidence="1" type="ORF">GBAR_LOCUS27382</name>
</gene>
<accession>A0AA35XG87</accession>
<protein>
    <submittedName>
        <fullName evidence="1">Uncharacterized protein</fullName>
    </submittedName>
</protein>
<dbReference type="InterPro" id="IPR010268">
    <property type="entry name" value="PaREP1"/>
</dbReference>
<organism evidence="1 2">
    <name type="scientific">Geodia barretti</name>
    <name type="common">Barrett's horny sponge</name>
    <dbReference type="NCBI Taxonomy" id="519541"/>
    <lineage>
        <taxon>Eukaryota</taxon>
        <taxon>Metazoa</taxon>
        <taxon>Porifera</taxon>
        <taxon>Demospongiae</taxon>
        <taxon>Heteroscleromorpha</taxon>
        <taxon>Tetractinellida</taxon>
        <taxon>Astrophorina</taxon>
        <taxon>Geodiidae</taxon>
        <taxon>Geodia</taxon>
    </lineage>
</organism>
<evidence type="ECO:0000313" key="1">
    <source>
        <dbReference type="EMBL" id="CAI8049737.1"/>
    </source>
</evidence>
<dbReference type="Proteomes" id="UP001174909">
    <property type="component" value="Unassembled WGS sequence"/>
</dbReference>
<dbReference type="EMBL" id="CASHTH010003813">
    <property type="protein sequence ID" value="CAI8049737.1"/>
    <property type="molecule type" value="Genomic_DNA"/>
</dbReference>
<comment type="caution">
    <text evidence="1">The sequence shown here is derived from an EMBL/GenBank/DDBJ whole genome shotgun (WGS) entry which is preliminary data.</text>
</comment>
<dbReference type="Pfam" id="PF05942">
    <property type="entry name" value="PaREP1"/>
    <property type="match status" value="1"/>
</dbReference>
<keyword evidence="2" id="KW-1185">Reference proteome</keyword>
<proteinExistence type="predicted"/>